<feature type="compositionally biased region" description="Low complexity" evidence="1">
    <location>
        <begin position="121"/>
        <end position="130"/>
    </location>
</feature>
<dbReference type="AlphaFoldDB" id="A0A1D2A5Z2"/>
<evidence type="ECO:0000313" key="2">
    <source>
        <dbReference type="EMBL" id="JAT74620.1"/>
    </source>
</evidence>
<feature type="region of interest" description="Disordered" evidence="1">
    <location>
        <begin position="285"/>
        <end position="320"/>
    </location>
</feature>
<accession>A0A1D2A5Z2</accession>
<gene>
    <name evidence="2" type="ORF">g.34631</name>
</gene>
<proteinExistence type="predicted"/>
<feature type="non-terminal residue" evidence="2">
    <location>
        <position position="440"/>
    </location>
</feature>
<organism evidence="2">
    <name type="scientific">Auxenochlorella protothecoides</name>
    <name type="common">Green microalga</name>
    <name type="synonym">Chlorella protothecoides</name>
    <dbReference type="NCBI Taxonomy" id="3075"/>
    <lineage>
        <taxon>Eukaryota</taxon>
        <taxon>Viridiplantae</taxon>
        <taxon>Chlorophyta</taxon>
        <taxon>core chlorophytes</taxon>
        <taxon>Trebouxiophyceae</taxon>
        <taxon>Chlorellales</taxon>
        <taxon>Chlorellaceae</taxon>
        <taxon>Auxenochlorella</taxon>
    </lineage>
</organism>
<sequence length="440" mass="45647">MGRGLPRPVPHARAASSGGCRGKHARRADPHPSVTPAPGRAVPLRPRRERGGRRGELAAEGPRPGGCPALAVPRATGYCEGRRGGGESHAAHDMAAQLGHVPHLHGDPGDLPRGPRGGRQGSQRGRGARLVCRRHDDLVQPGRSGGEGRPHPRAGAALEQAGRHPGGGVPARPLHSRLPPRSVCTGRAGAMHAGPGFHKRRPDEQCYGHSPGSRRPKPGRPGRQHHGPLPGRRTGPGRRAQLPLAAVRGAGGRDARAPAGPGRGRGLTGSQAPELRLDTAPDALSHQRFPGRCSSRHQLKPLGSEHGEPAINPPPHVLGSSSMARKSELLLGGPGLACEPSRAARGMKAARGFMVVLAGATGAASASRGSGAWFALPPPANVVRAWVLLDTDPKRAAMSLALHPMGIQLKCSRTMGSVAMGPRGIRCDTLPEPHGSKACI</sequence>
<reference evidence="2" key="1">
    <citation type="submission" date="2015-08" db="EMBL/GenBank/DDBJ databases">
        <authorList>
            <person name="Babu N.S."/>
            <person name="Beckwith C.J."/>
            <person name="Beseler K.G."/>
            <person name="Brison A."/>
            <person name="Carone J.V."/>
            <person name="Caskin T.P."/>
            <person name="Diamond M."/>
            <person name="Durham M.E."/>
            <person name="Foxe J.M."/>
            <person name="Go M."/>
            <person name="Henderson B.A."/>
            <person name="Jones I.B."/>
            <person name="McGettigan J.A."/>
            <person name="Micheletti S.J."/>
            <person name="Nasrallah M.E."/>
            <person name="Ortiz D."/>
            <person name="Piller C.R."/>
            <person name="Privatt S.R."/>
            <person name="Schneider S.L."/>
            <person name="Sharp S."/>
            <person name="Smith T.C."/>
            <person name="Stanton J.D."/>
            <person name="Ullery H.E."/>
            <person name="Wilson R.J."/>
            <person name="Serrano M.G."/>
            <person name="Buck G."/>
            <person name="Lee V."/>
            <person name="Wang Y."/>
            <person name="Carvalho R."/>
            <person name="Voegtly L."/>
            <person name="Shi R."/>
            <person name="Duckworth R."/>
            <person name="Johnson A."/>
            <person name="Loviza R."/>
            <person name="Walstead R."/>
            <person name="Shah Z."/>
            <person name="Kiflezghi M."/>
            <person name="Wade K."/>
            <person name="Ball S.L."/>
            <person name="Bradley K.W."/>
            <person name="Asai D.J."/>
            <person name="Bowman C.A."/>
            <person name="Russell D.A."/>
            <person name="Pope W.H."/>
            <person name="Jacobs-Sera D."/>
            <person name="Hendrix R.W."/>
            <person name="Hatfull G.F."/>
        </authorList>
    </citation>
    <scope>NUCLEOTIDE SEQUENCE</scope>
</reference>
<feature type="region of interest" description="Disordered" evidence="1">
    <location>
        <begin position="1"/>
        <end position="272"/>
    </location>
</feature>
<feature type="compositionally biased region" description="Basic and acidic residues" evidence="1">
    <location>
        <begin position="80"/>
        <end position="92"/>
    </location>
</feature>
<dbReference type="EMBL" id="GDKF01004002">
    <property type="protein sequence ID" value="JAT74620.1"/>
    <property type="molecule type" value="Transcribed_RNA"/>
</dbReference>
<protein>
    <submittedName>
        <fullName evidence="2">Uncharacterized protein</fullName>
    </submittedName>
</protein>
<feature type="compositionally biased region" description="Basic residues" evidence="1">
    <location>
        <begin position="212"/>
        <end position="226"/>
    </location>
</feature>
<name>A0A1D2A5Z2_AUXPR</name>
<feature type="compositionally biased region" description="Low complexity" evidence="1">
    <location>
        <begin position="227"/>
        <end position="239"/>
    </location>
</feature>
<evidence type="ECO:0000256" key="1">
    <source>
        <dbReference type="SAM" id="MobiDB-lite"/>
    </source>
</evidence>